<feature type="transmembrane region" description="Helical" evidence="10">
    <location>
        <begin position="498"/>
        <end position="521"/>
    </location>
</feature>
<dbReference type="PANTHER" id="PTHR22763:SF163">
    <property type="entry name" value="E3 UBIQUITIN-PROTEIN LIGASE RNF139"/>
    <property type="match status" value="1"/>
</dbReference>
<evidence type="ECO:0000256" key="5">
    <source>
        <dbReference type="ARBA" id="ARBA00022833"/>
    </source>
</evidence>
<evidence type="ECO:0000256" key="2">
    <source>
        <dbReference type="ARBA" id="ARBA00022692"/>
    </source>
</evidence>
<protein>
    <recommendedName>
        <fullName evidence="11">RING-type domain-containing protein</fullName>
    </recommendedName>
</protein>
<dbReference type="InterPro" id="IPR013083">
    <property type="entry name" value="Znf_RING/FYVE/PHD"/>
</dbReference>
<feature type="transmembrane region" description="Helical" evidence="10">
    <location>
        <begin position="78"/>
        <end position="97"/>
    </location>
</feature>
<feature type="transmembrane region" description="Helical" evidence="10">
    <location>
        <begin position="150"/>
        <end position="168"/>
    </location>
</feature>
<accession>T1K494</accession>
<feature type="transmembrane region" description="Helical" evidence="10">
    <location>
        <begin position="103"/>
        <end position="120"/>
    </location>
</feature>
<dbReference type="InterPro" id="IPR001841">
    <property type="entry name" value="Znf_RING"/>
</dbReference>
<dbReference type="GO" id="GO:0043161">
    <property type="term" value="P:proteasome-mediated ubiquitin-dependent protein catabolic process"/>
    <property type="evidence" value="ECO:0007669"/>
    <property type="project" value="TreeGrafter"/>
</dbReference>
<reference evidence="12" key="2">
    <citation type="submission" date="2015-06" db="UniProtKB">
        <authorList>
            <consortium name="EnsemblMetazoa"/>
        </authorList>
    </citation>
    <scope>IDENTIFICATION</scope>
</reference>
<evidence type="ECO:0000259" key="11">
    <source>
        <dbReference type="PROSITE" id="PS50089"/>
    </source>
</evidence>
<keyword evidence="7 10" id="KW-0472">Membrane</keyword>
<dbReference type="Pfam" id="PF13705">
    <property type="entry name" value="TRC8_N"/>
    <property type="match status" value="1"/>
</dbReference>
<feature type="compositionally biased region" description="Basic and acidic residues" evidence="9">
    <location>
        <begin position="633"/>
        <end position="643"/>
    </location>
</feature>
<keyword evidence="6 10" id="KW-1133">Transmembrane helix</keyword>
<evidence type="ECO:0000256" key="4">
    <source>
        <dbReference type="ARBA" id="ARBA00022771"/>
    </source>
</evidence>
<dbReference type="InterPro" id="IPR050731">
    <property type="entry name" value="HRD1_E3_ubiq-ligases"/>
</dbReference>
<feature type="transmembrane region" description="Helical" evidence="10">
    <location>
        <begin position="200"/>
        <end position="221"/>
    </location>
</feature>
<keyword evidence="5" id="KW-0862">Zinc</keyword>
<evidence type="ECO:0000256" key="7">
    <source>
        <dbReference type="ARBA" id="ARBA00023136"/>
    </source>
</evidence>
<evidence type="ECO:0000313" key="12">
    <source>
        <dbReference type="EnsemblMetazoa" id="tetur05g01780.1"/>
    </source>
</evidence>
<feature type="region of interest" description="Disordered" evidence="9">
    <location>
        <begin position="630"/>
        <end position="668"/>
    </location>
</feature>
<evidence type="ECO:0000256" key="10">
    <source>
        <dbReference type="SAM" id="Phobius"/>
    </source>
</evidence>
<keyword evidence="13" id="KW-1185">Reference proteome</keyword>
<keyword evidence="4 8" id="KW-0863">Zinc-finger</keyword>
<organism evidence="12 13">
    <name type="scientific">Tetranychus urticae</name>
    <name type="common">Two-spotted spider mite</name>
    <dbReference type="NCBI Taxonomy" id="32264"/>
    <lineage>
        <taxon>Eukaryota</taxon>
        <taxon>Metazoa</taxon>
        <taxon>Ecdysozoa</taxon>
        <taxon>Arthropoda</taxon>
        <taxon>Chelicerata</taxon>
        <taxon>Arachnida</taxon>
        <taxon>Acari</taxon>
        <taxon>Acariformes</taxon>
        <taxon>Trombidiformes</taxon>
        <taxon>Prostigmata</taxon>
        <taxon>Eleutherengona</taxon>
        <taxon>Raphignathae</taxon>
        <taxon>Tetranychoidea</taxon>
        <taxon>Tetranychidae</taxon>
        <taxon>Tetranychus</taxon>
    </lineage>
</organism>
<evidence type="ECO:0000256" key="8">
    <source>
        <dbReference type="PROSITE-ProRule" id="PRU00175"/>
    </source>
</evidence>
<dbReference type="SMART" id="SM00184">
    <property type="entry name" value="RING"/>
    <property type="match status" value="1"/>
</dbReference>
<feature type="transmembrane region" description="Helical" evidence="10">
    <location>
        <begin position="450"/>
        <end position="478"/>
    </location>
</feature>
<dbReference type="PROSITE" id="PS50089">
    <property type="entry name" value="ZF_RING_2"/>
    <property type="match status" value="1"/>
</dbReference>
<dbReference type="GO" id="GO:0061630">
    <property type="term" value="F:ubiquitin protein ligase activity"/>
    <property type="evidence" value="ECO:0007669"/>
    <property type="project" value="TreeGrafter"/>
</dbReference>
<feature type="transmembrane region" description="Helical" evidence="10">
    <location>
        <begin position="384"/>
        <end position="403"/>
    </location>
</feature>
<keyword evidence="3" id="KW-0479">Metal-binding</keyword>
<dbReference type="eggNOG" id="KOG0802">
    <property type="taxonomic scope" value="Eukaryota"/>
</dbReference>
<dbReference type="EMBL" id="CAEY01001565">
    <property type="status" value="NOT_ANNOTATED_CDS"/>
    <property type="molecule type" value="Genomic_DNA"/>
</dbReference>
<dbReference type="GO" id="GO:0036503">
    <property type="term" value="P:ERAD pathway"/>
    <property type="evidence" value="ECO:0007669"/>
    <property type="project" value="TreeGrafter"/>
</dbReference>
<dbReference type="STRING" id="32264.T1K494"/>
<dbReference type="HOGENOM" id="CLU_016467_0_0_1"/>
<comment type="subcellular location">
    <subcellularLocation>
        <location evidence="1">Membrane</location>
        <topology evidence="1">Multi-pass membrane protein</topology>
    </subcellularLocation>
</comment>
<feature type="domain" description="RING-type" evidence="11">
    <location>
        <begin position="579"/>
        <end position="620"/>
    </location>
</feature>
<dbReference type="SUPFAM" id="SSF57850">
    <property type="entry name" value="RING/U-box"/>
    <property type="match status" value="1"/>
</dbReference>
<dbReference type="EnsemblMetazoa" id="tetur05g01780.1">
    <property type="protein sequence ID" value="tetur05g01780.1"/>
    <property type="gene ID" value="tetur05g01780"/>
</dbReference>
<feature type="transmembrane region" description="Helical" evidence="10">
    <location>
        <begin position="353"/>
        <end position="372"/>
    </location>
</feature>
<evidence type="ECO:0000256" key="6">
    <source>
        <dbReference type="ARBA" id="ARBA00022989"/>
    </source>
</evidence>
<reference evidence="13" key="1">
    <citation type="submission" date="2011-08" db="EMBL/GenBank/DDBJ databases">
        <authorList>
            <person name="Rombauts S."/>
        </authorList>
    </citation>
    <scope>NUCLEOTIDE SEQUENCE</scope>
    <source>
        <strain evidence="13">London</strain>
    </source>
</reference>
<dbReference type="Pfam" id="PF13639">
    <property type="entry name" value="zf-RING_2"/>
    <property type="match status" value="1"/>
</dbReference>
<dbReference type="PANTHER" id="PTHR22763">
    <property type="entry name" value="RING ZINC FINGER PROTEIN"/>
    <property type="match status" value="1"/>
</dbReference>
<dbReference type="InterPro" id="IPR025754">
    <property type="entry name" value="TRC8_N_dom"/>
</dbReference>
<feature type="transmembrane region" description="Helical" evidence="10">
    <location>
        <begin position="423"/>
        <end position="443"/>
    </location>
</feature>
<evidence type="ECO:0000256" key="9">
    <source>
        <dbReference type="SAM" id="MobiDB-lite"/>
    </source>
</evidence>
<evidence type="ECO:0000256" key="3">
    <source>
        <dbReference type="ARBA" id="ARBA00022723"/>
    </source>
</evidence>
<evidence type="ECO:0000313" key="13">
    <source>
        <dbReference type="Proteomes" id="UP000015104"/>
    </source>
</evidence>
<dbReference type="Gene3D" id="3.30.40.10">
    <property type="entry name" value="Zinc/RING finger domain, C3HC4 (zinc finger)"/>
    <property type="match status" value="1"/>
</dbReference>
<evidence type="ECO:0000256" key="1">
    <source>
        <dbReference type="ARBA" id="ARBA00004141"/>
    </source>
</evidence>
<dbReference type="GO" id="GO:0008270">
    <property type="term" value="F:zinc ion binding"/>
    <property type="evidence" value="ECO:0007669"/>
    <property type="project" value="UniProtKB-KW"/>
</dbReference>
<dbReference type="CDD" id="cd16476">
    <property type="entry name" value="RING-H2_RNF139-like"/>
    <property type="match status" value="1"/>
</dbReference>
<proteinExistence type="predicted"/>
<dbReference type="GO" id="GO:0036513">
    <property type="term" value="C:Derlin-1 retrotranslocation complex"/>
    <property type="evidence" value="ECO:0007669"/>
    <property type="project" value="TreeGrafter"/>
</dbReference>
<feature type="compositionally biased region" description="Polar residues" evidence="9">
    <location>
        <begin position="644"/>
        <end position="668"/>
    </location>
</feature>
<keyword evidence="2 10" id="KW-0812">Transmembrane</keyword>
<dbReference type="AlphaFoldDB" id="T1K494"/>
<sequence>MNAGYTTRSRFVSVLDLILRVPPLFVMDSILNTPYTYTTPSEPVYLSLNQTFNELGVDKESSITFNSEDYYINRTQSYGWIFLCINGFFISFSMFLLSTSVLISIYLYLSSIGLIVWSYICNEEFMRYVKNHNHIAYDLISLNLSALPRFLGNYVLQIFLGILFFFAIPQSHQFVTGKFICLCFIAPPMLSIIPGLPIDILSWIPEVCASLALLYLFIFLIDRLKYLLNTVIRDVRWSRNIIRSYGPYTLIQTQWFRLQYYLLQVLTIFWIIRFSEQAAFMLADTAYQYYYGPGGTSFPFDLNYFCSLMKQLIIKGCETTVALFGMTSIISSTTNQLGLFTQSFLQMVEQEDTSMGTVSAILFLILAFQTGLTGLDPEKRFVRLFRNICLMLSAALHFIHNLVHPFLLSLSASKNQNFKKHSRAWLVCLFLIFFPAFFLHFLWKYNPLSTWLLAVTFFQLELVLKVVTTLLIYILFMIDSYRTTVWEKLDDYVYYIRATGNTIDFLFGILIFINGAWILVFESGGTIRALMVCLHAYFNVWKQAKAGWQTFIRRRSAVHKINTLREATRDQLESLDDICPICFQDFSELITARITRCNHYFHELCLRKWLYVQDVCPLCHKTLYGPNENNLSEETHPTTDNSHEQTSPSSVEQSNEQTPVAANQSEKS</sequence>
<dbReference type="Proteomes" id="UP000015104">
    <property type="component" value="Unassembled WGS sequence"/>
</dbReference>
<name>T1K494_TETUR</name>